<organism evidence="2">
    <name type="scientific">uncultured Alphaproteobacteria bacterium</name>
    <dbReference type="NCBI Taxonomy" id="91750"/>
    <lineage>
        <taxon>Bacteria</taxon>
        <taxon>Pseudomonadati</taxon>
        <taxon>Pseudomonadota</taxon>
        <taxon>Alphaproteobacteria</taxon>
        <taxon>environmental samples</taxon>
    </lineage>
</organism>
<protein>
    <recommendedName>
        <fullName evidence="1">Methyltransferase FkbM domain-containing protein</fullName>
    </recommendedName>
</protein>
<name>A0A212KKV8_9PROT</name>
<dbReference type="PANTHER" id="PTHR34203">
    <property type="entry name" value="METHYLTRANSFERASE, FKBM FAMILY PROTEIN"/>
    <property type="match status" value="1"/>
</dbReference>
<dbReference type="EMBL" id="FLUO01000002">
    <property type="protein sequence ID" value="SBW12278.1"/>
    <property type="molecule type" value="Genomic_DNA"/>
</dbReference>
<dbReference type="PANTHER" id="PTHR34203:SF15">
    <property type="entry name" value="SLL1173 PROTEIN"/>
    <property type="match status" value="1"/>
</dbReference>
<feature type="domain" description="Methyltransferase FkbM" evidence="1">
    <location>
        <begin position="58"/>
        <end position="212"/>
    </location>
</feature>
<dbReference type="NCBIfam" id="TIGR01444">
    <property type="entry name" value="fkbM_fam"/>
    <property type="match status" value="1"/>
</dbReference>
<dbReference type="InterPro" id="IPR029063">
    <property type="entry name" value="SAM-dependent_MTases_sf"/>
</dbReference>
<dbReference type="SUPFAM" id="SSF53335">
    <property type="entry name" value="S-adenosyl-L-methionine-dependent methyltransferases"/>
    <property type="match status" value="1"/>
</dbReference>
<dbReference type="InterPro" id="IPR006342">
    <property type="entry name" value="FkbM_mtfrase"/>
</dbReference>
<proteinExistence type="predicted"/>
<gene>
    <name evidence="2" type="ORF">KL86APRO_20533</name>
</gene>
<dbReference type="AlphaFoldDB" id="A0A212KKV8"/>
<sequence length="492" mass="52677">MPETGPTWKLSLAGEATVCVAPTLAQMTPYVLLEQEDWFEDEIRFVRRLVEPGMTMLDVGANHGVYSLAAACRIGGGRIWAFEPASAPRARFAESVALNGFGTVVAILPVALSDTERTVEMAIAENSELGSLHGGAGPAETVRVRTLDACAAEHFPDARIDFVKLDAEGEEVAILRGGARIFAEQSPLVMFELREGAKVNAGLPEAFRALGYDLFVLVAEAGLLLPATGAEEALNLFACKPDRAAALAARGLLLRSEAELPREPAGVSPADLAERLGGLECAAAWRGAWNLALVRRLPGPYMFALGTALAAASAAPARRVALWLAAWTELARLPAAVASRTEVDLLRLHLLHCLGRRAAAHRLARTLERQFGTRKAQVDWPFVAPLAADWRRATGQTPETWAAYRVAEYVTIHGAASSYFLADIVCGRVGLHLGDPDRSARICRTIALATAKRLRRGEGGGAVVMAANAAAWRDLSAEMLYASMPSNSTEDR</sequence>
<dbReference type="InterPro" id="IPR052514">
    <property type="entry name" value="SAM-dependent_MTase"/>
</dbReference>
<dbReference type="Pfam" id="PF05050">
    <property type="entry name" value="Methyltransf_21"/>
    <property type="match status" value="1"/>
</dbReference>
<dbReference type="Gene3D" id="3.40.50.150">
    <property type="entry name" value="Vaccinia Virus protein VP39"/>
    <property type="match status" value="1"/>
</dbReference>
<evidence type="ECO:0000259" key="1">
    <source>
        <dbReference type="Pfam" id="PF05050"/>
    </source>
</evidence>
<evidence type="ECO:0000313" key="2">
    <source>
        <dbReference type="EMBL" id="SBW12278.1"/>
    </source>
</evidence>
<reference evidence="2" key="1">
    <citation type="submission" date="2016-04" db="EMBL/GenBank/DDBJ databases">
        <authorList>
            <person name="Evans L.H."/>
            <person name="Alamgir A."/>
            <person name="Owens N."/>
            <person name="Weber N.D."/>
            <person name="Virtaneva K."/>
            <person name="Barbian K."/>
            <person name="Babar A."/>
            <person name="Rosenke K."/>
        </authorList>
    </citation>
    <scope>NUCLEOTIDE SEQUENCE</scope>
    <source>
        <strain evidence="2">86</strain>
    </source>
</reference>
<accession>A0A212KKV8</accession>